<comment type="caution">
    <text evidence="2">The sequence shown here is derived from an EMBL/GenBank/DDBJ whole genome shotgun (WGS) entry which is preliminary data.</text>
</comment>
<evidence type="ECO:0000313" key="3">
    <source>
        <dbReference type="Proteomes" id="UP001054837"/>
    </source>
</evidence>
<feature type="region of interest" description="Disordered" evidence="1">
    <location>
        <begin position="92"/>
        <end position="117"/>
    </location>
</feature>
<name>A0AAV4QW12_9ARAC</name>
<dbReference type="AlphaFoldDB" id="A0AAV4QW12"/>
<evidence type="ECO:0000256" key="1">
    <source>
        <dbReference type="SAM" id="MobiDB-lite"/>
    </source>
</evidence>
<reference evidence="2 3" key="1">
    <citation type="submission" date="2021-06" db="EMBL/GenBank/DDBJ databases">
        <title>Caerostris darwini draft genome.</title>
        <authorList>
            <person name="Kono N."/>
            <person name="Arakawa K."/>
        </authorList>
    </citation>
    <scope>NUCLEOTIDE SEQUENCE [LARGE SCALE GENOMIC DNA]</scope>
</reference>
<protein>
    <submittedName>
        <fullName evidence="2">Uncharacterized protein</fullName>
    </submittedName>
</protein>
<evidence type="ECO:0000313" key="2">
    <source>
        <dbReference type="EMBL" id="GIY13051.1"/>
    </source>
</evidence>
<keyword evidence="3" id="KW-1185">Reference proteome</keyword>
<organism evidence="2 3">
    <name type="scientific">Caerostris darwini</name>
    <dbReference type="NCBI Taxonomy" id="1538125"/>
    <lineage>
        <taxon>Eukaryota</taxon>
        <taxon>Metazoa</taxon>
        <taxon>Ecdysozoa</taxon>
        <taxon>Arthropoda</taxon>
        <taxon>Chelicerata</taxon>
        <taxon>Arachnida</taxon>
        <taxon>Araneae</taxon>
        <taxon>Araneomorphae</taxon>
        <taxon>Entelegynae</taxon>
        <taxon>Araneoidea</taxon>
        <taxon>Araneidae</taxon>
        <taxon>Caerostris</taxon>
    </lineage>
</organism>
<gene>
    <name evidence="2" type="ORF">CDAR_96711</name>
</gene>
<dbReference type="EMBL" id="BPLQ01005166">
    <property type="protein sequence ID" value="GIY13051.1"/>
    <property type="molecule type" value="Genomic_DNA"/>
</dbReference>
<accession>A0AAV4QW12</accession>
<dbReference type="Proteomes" id="UP001054837">
    <property type="component" value="Unassembled WGS sequence"/>
</dbReference>
<sequence>MIPFSSQVLDYPFTYVGKTRDPMVKDWFELRDKKEGAFNPHYHVATQIIGSINRPFTFFFPGSEMRTLIGRVVLRTGLPNVLDVTITTQRRNFHPERKSGNTAEITAVAPPSAERSN</sequence>
<proteinExistence type="predicted"/>